<accession>A0A9P0CYV1</accession>
<evidence type="ECO:0000256" key="4">
    <source>
        <dbReference type="ARBA" id="ARBA00023163"/>
    </source>
</evidence>
<keyword evidence="8" id="KW-1185">Reference proteome</keyword>
<gene>
    <name evidence="7" type="ORF">PSYICH_LOCUS8144</name>
</gene>
<keyword evidence="3" id="KW-0805">Transcription regulation</keyword>
<comment type="function">
    <text evidence="5">Involved in transvection phenomena (= synapsis-dependent gene expression), where the synaptic pairing of chromosomes carrying genes with which zeste interacts influences the expression of these genes. Zeste binds to DNA and stimulates transcription from a nearby promoter.</text>
</comment>
<dbReference type="InterPro" id="IPR001005">
    <property type="entry name" value="SANT/Myb"/>
</dbReference>
<evidence type="ECO:0000256" key="3">
    <source>
        <dbReference type="ARBA" id="ARBA00023015"/>
    </source>
</evidence>
<evidence type="ECO:0000259" key="6">
    <source>
        <dbReference type="SMART" id="SM00717"/>
    </source>
</evidence>
<reference evidence="7" key="1">
    <citation type="submission" date="2022-01" db="EMBL/GenBank/DDBJ databases">
        <authorList>
            <person name="King R."/>
        </authorList>
    </citation>
    <scope>NUCLEOTIDE SEQUENCE</scope>
</reference>
<dbReference type="OrthoDB" id="6776977at2759"/>
<evidence type="ECO:0000256" key="2">
    <source>
        <dbReference type="ARBA" id="ARBA00016807"/>
    </source>
</evidence>
<dbReference type="Proteomes" id="UP001153636">
    <property type="component" value="Chromosome 21"/>
</dbReference>
<dbReference type="AlphaFoldDB" id="A0A9P0CYV1"/>
<proteinExistence type="predicted"/>
<sequence length="196" mass="22692">MNNKLVYREQEKILLAELVKEHGRTIENKRIDGATVADKNKSWELLASSYNSQPNVYVLRTAKQLKKIWVNLKQRYQFFLLDESIESAMLDESLDSNLLDGRLPSITEAAVPSISPPTVGRLPHDDKKSAESVLNKKFTQSIRQEKELFLRKKRVAEEELGKISKERELVKVKMELEIKTAKHEEKLAALKFTKEW</sequence>
<evidence type="ECO:0000313" key="7">
    <source>
        <dbReference type="EMBL" id="CAH1107439.1"/>
    </source>
</evidence>
<dbReference type="EMBL" id="OV651833">
    <property type="protein sequence ID" value="CAH1107439.1"/>
    <property type="molecule type" value="Genomic_DNA"/>
</dbReference>
<name>A0A9P0CYV1_9CUCU</name>
<dbReference type="InterPro" id="IPR028002">
    <property type="entry name" value="Myb_DNA-bind_5"/>
</dbReference>
<evidence type="ECO:0000313" key="8">
    <source>
        <dbReference type="Proteomes" id="UP001153636"/>
    </source>
</evidence>
<dbReference type="SMART" id="SM00717">
    <property type="entry name" value="SANT"/>
    <property type="match status" value="1"/>
</dbReference>
<keyword evidence="4" id="KW-0804">Transcription</keyword>
<dbReference type="Pfam" id="PF13873">
    <property type="entry name" value="Myb_DNA-bind_5"/>
    <property type="match status" value="1"/>
</dbReference>
<evidence type="ECO:0000256" key="1">
    <source>
        <dbReference type="ARBA" id="ARBA00011764"/>
    </source>
</evidence>
<comment type="subunit">
    <text evidence="1">Self-associates forming complexes of several hundred monomers.</text>
</comment>
<organism evidence="7 8">
    <name type="scientific">Psylliodes chrysocephalus</name>
    <dbReference type="NCBI Taxonomy" id="3402493"/>
    <lineage>
        <taxon>Eukaryota</taxon>
        <taxon>Metazoa</taxon>
        <taxon>Ecdysozoa</taxon>
        <taxon>Arthropoda</taxon>
        <taxon>Hexapoda</taxon>
        <taxon>Insecta</taxon>
        <taxon>Pterygota</taxon>
        <taxon>Neoptera</taxon>
        <taxon>Endopterygota</taxon>
        <taxon>Coleoptera</taxon>
        <taxon>Polyphaga</taxon>
        <taxon>Cucujiformia</taxon>
        <taxon>Chrysomeloidea</taxon>
        <taxon>Chrysomelidae</taxon>
        <taxon>Galerucinae</taxon>
        <taxon>Alticini</taxon>
        <taxon>Psylliodes</taxon>
    </lineage>
</organism>
<protein>
    <recommendedName>
        <fullName evidence="2">Regulatory protein zeste</fullName>
    </recommendedName>
</protein>
<evidence type="ECO:0000256" key="5">
    <source>
        <dbReference type="ARBA" id="ARBA00025466"/>
    </source>
</evidence>
<feature type="domain" description="Myb-like" evidence="6">
    <location>
        <begin position="3"/>
        <end position="75"/>
    </location>
</feature>